<dbReference type="Pfam" id="PF00072">
    <property type="entry name" value="Response_reg"/>
    <property type="match status" value="1"/>
</dbReference>
<dbReference type="Pfam" id="PF00196">
    <property type="entry name" value="GerE"/>
    <property type="match status" value="1"/>
</dbReference>
<dbReference type="CDD" id="cd17537">
    <property type="entry name" value="REC_FixJ"/>
    <property type="match status" value="1"/>
</dbReference>
<evidence type="ECO:0000259" key="8">
    <source>
        <dbReference type="PROSITE" id="PS50110"/>
    </source>
</evidence>
<evidence type="ECO:0000256" key="5">
    <source>
        <dbReference type="ARBA" id="ARBA00023163"/>
    </source>
</evidence>
<dbReference type="Proteomes" id="UP000070250">
    <property type="component" value="Chromosome"/>
</dbReference>
<dbReference type="Gene3D" id="3.40.50.2300">
    <property type="match status" value="1"/>
</dbReference>
<dbReference type="STRING" id="465721.ACG33_00695"/>
<keyword evidence="9" id="KW-0808">Transferase</keyword>
<dbReference type="AlphaFoldDB" id="A0A127F7S2"/>
<organism evidence="9 10">
    <name type="scientific">Steroidobacter denitrificans</name>
    <dbReference type="NCBI Taxonomy" id="465721"/>
    <lineage>
        <taxon>Bacteria</taxon>
        <taxon>Pseudomonadati</taxon>
        <taxon>Pseudomonadota</taxon>
        <taxon>Gammaproteobacteria</taxon>
        <taxon>Steroidobacterales</taxon>
        <taxon>Steroidobacteraceae</taxon>
        <taxon>Steroidobacter</taxon>
    </lineage>
</organism>
<evidence type="ECO:0000256" key="1">
    <source>
        <dbReference type="ARBA" id="ARBA00022553"/>
    </source>
</evidence>
<keyword evidence="3" id="KW-0805">Transcription regulation</keyword>
<dbReference type="PROSITE" id="PS00622">
    <property type="entry name" value="HTH_LUXR_1"/>
    <property type="match status" value="1"/>
</dbReference>
<keyword evidence="1 6" id="KW-0597">Phosphoprotein</keyword>
<dbReference type="GO" id="GO:0003677">
    <property type="term" value="F:DNA binding"/>
    <property type="evidence" value="ECO:0007669"/>
    <property type="project" value="UniProtKB-KW"/>
</dbReference>
<keyword evidence="2" id="KW-0902">Two-component regulatory system</keyword>
<dbReference type="InterPro" id="IPR001789">
    <property type="entry name" value="Sig_transdc_resp-reg_receiver"/>
</dbReference>
<dbReference type="EMBL" id="CP011971">
    <property type="protein sequence ID" value="AMN45645.1"/>
    <property type="molecule type" value="Genomic_DNA"/>
</dbReference>
<keyword evidence="5" id="KW-0804">Transcription</keyword>
<dbReference type="InterPro" id="IPR016032">
    <property type="entry name" value="Sig_transdc_resp-reg_C-effctor"/>
</dbReference>
<reference evidence="9 10" key="1">
    <citation type="submission" date="2015-06" db="EMBL/GenBank/DDBJ databases">
        <title>A Comprehensive Approach to Explore the Metabolic and Phylogenetic Diversity of Bacterial Steroid Degradation in the Environment: Testosterone as an Example.</title>
        <authorList>
            <person name="Yang F.-C."/>
            <person name="Chen Y.-L."/>
            <person name="Yu C.-P."/>
            <person name="Tang S.-L."/>
            <person name="Wang P.-H."/>
            <person name="Ismail W."/>
            <person name="Wang C.-H."/>
            <person name="Yang C.-Y."/>
            <person name="Chiang Y.-R."/>
        </authorList>
    </citation>
    <scope>NUCLEOTIDE SEQUENCE [LARGE SCALE GENOMIC DNA]</scope>
    <source>
        <strain evidence="9 10">DSM 18526</strain>
    </source>
</reference>
<dbReference type="FunFam" id="3.40.50.2300:FF:000018">
    <property type="entry name" value="DNA-binding transcriptional regulator NtrC"/>
    <property type="match status" value="1"/>
</dbReference>
<evidence type="ECO:0000259" key="7">
    <source>
        <dbReference type="PROSITE" id="PS50043"/>
    </source>
</evidence>
<sequence>MRGNSTNQRPTIFIVDDDSAVRDALKLLLRSVGQAVETYASAQEFLDSYGMDRPGCLVLDIRMPGISGLELQQKLNEKHSILPIIFITGHGDVPMAVEAMQAGAVDFIQKPFRDQDLIDRINQALEKDSSNRAALGERNDIRRRLETLTPREHEVLELVVRGKANKVIAGDLKLSQRTVEIHRARVMEKMQASSLAHLVRMVLEVGQG</sequence>
<dbReference type="PROSITE" id="PS50043">
    <property type="entry name" value="HTH_LUXR_2"/>
    <property type="match status" value="1"/>
</dbReference>
<evidence type="ECO:0000256" key="6">
    <source>
        <dbReference type="PROSITE-ProRule" id="PRU00169"/>
    </source>
</evidence>
<protein>
    <submittedName>
        <fullName evidence="9">Histidine kinase</fullName>
    </submittedName>
</protein>
<dbReference type="SMART" id="SM00448">
    <property type="entry name" value="REC"/>
    <property type="match status" value="1"/>
</dbReference>
<proteinExistence type="predicted"/>
<dbReference type="PROSITE" id="PS50110">
    <property type="entry name" value="RESPONSE_REGULATORY"/>
    <property type="match status" value="1"/>
</dbReference>
<dbReference type="OrthoDB" id="9802186at2"/>
<feature type="domain" description="Response regulatory" evidence="8">
    <location>
        <begin position="11"/>
        <end position="125"/>
    </location>
</feature>
<evidence type="ECO:0000256" key="3">
    <source>
        <dbReference type="ARBA" id="ARBA00023015"/>
    </source>
</evidence>
<dbReference type="PANTHER" id="PTHR44688">
    <property type="entry name" value="DNA-BINDING TRANSCRIPTIONAL ACTIVATOR DEVR_DOSR"/>
    <property type="match status" value="1"/>
</dbReference>
<dbReference type="KEGG" id="sdf:ACG33_00695"/>
<keyword evidence="9" id="KW-0418">Kinase</keyword>
<dbReference type="PANTHER" id="PTHR44688:SF16">
    <property type="entry name" value="DNA-BINDING TRANSCRIPTIONAL ACTIVATOR DEVR_DOSR"/>
    <property type="match status" value="1"/>
</dbReference>
<gene>
    <name evidence="9" type="ORF">ACG33_00695</name>
</gene>
<dbReference type="SUPFAM" id="SSF52172">
    <property type="entry name" value="CheY-like"/>
    <property type="match status" value="1"/>
</dbReference>
<evidence type="ECO:0000313" key="9">
    <source>
        <dbReference type="EMBL" id="AMN45645.1"/>
    </source>
</evidence>
<dbReference type="SUPFAM" id="SSF46894">
    <property type="entry name" value="C-terminal effector domain of the bipartite response regulators"/>
    <property type="match status" value="1"/>
</dbReference>
<feature type="modified residue" description="4-aspartylphosphate" evidence="6">
    <location>
        <position position="60"/>
    </location>
</feature>
<keyword evidence="4" id="KW-0238">DNA-binding</keyword>
<dbReference type="GO" id="GO:0000160">
    <property type="term" value="P:phosphorelay signal transduction system"/>
    <property type="evidence" value="ECO:0007669"/>
    <property type="project" value="UniProtKB-KW"/>
</dbReference>
<evidence type="ECO:0000313" key="10">
    <source>
        <dbReference type="Proteomes" id="UP000070250"/>
    </source>
</evidence>
<evidence type="ECO:0000256" key="2">
    <source>
        <dbReference type="ARBA" id="ARBA00023012"/>
    </source>
</evidence>
<dbReference type="InterPro" id="IPR036388">
    <property type="entry name" value="WH-like_DNA-bd_sf"/>
</dbReference>
<dbReference type="GO" id="GO:0016301">
    <property type="term" value="F:kinase activity"/>
    <property type="evidence" value="ECO:0007669"/>
    <property type="project" value="UniProtKB-KW"/>
</dbReference>
<evidence type="ECO:0000256" key="4">
    <source>
        <dbReference type="ARBA" id="ARBA00023125"/>
    </source>
</evidence>
<dbReference type="SMART" id="SM00421">
    <property type="entry name" value="HTH_LUXR"/>
    <property type="match status" value="1"/>
</dbReference>
<dbReference type="InterPro" id="IPR011006">
    <property type="entry name" value="CheY-like_superfamily"/>
</dbReference>
<accession>A0A127F7S2</accession>
<dbReference type="GO" id="GO:0006355">
    <property type="term" value="P:regulation of DNA-templated transcription"/>
    <property type="evidence" value="ECO:0007669"/>
    <property type="project" value="InterPro"/>
</dbReference>
<dbReference type="Gene3D" id="1.10.10.10">
    <property type="entry name" value="Winged helix-like DNA-binding domain superfamily/Winged helix DNA-binding domain"/>
    <property type="match status" value="1"/>
</dbReference>
<keyword evidence="10" id="KW-1185">Reference proteome</keyword>
<dbReference type="NCBIfam" id="NF006900">
    <property type="entry name" value="PRK09390.1"/>
    <property type="match status" value="1"/>
</dbReference>
<dbReference type="InterPro" id="IPR000792">
    <property type="entry name" value="Tscrpt_reg_LuxR_C"/>
</dbReference>
<dbReference type="CDD" id="cd06170">
    <property type="entry name" value="LuxR_C_like"/>
    <property type="match status" value="1"/>
</dbReference>
<feature type="domain" description="HTH luxR-type" evidence="7">
    <location>
        <begin position="141"/>
        <end position="206"/>
    </location>
</feature>
<dbReference type="PRINTS" id="PR00038">
    <property type="entry name" value="HTHLUXR"/>
</dbReference>
<dbReference type="RefSeq" id="WP_066917908.1">
    <property type="nucleotide sequence ID" value="NZ_CP011971.1"/>
</dbReference>
<name>A0A127F7S2_STEDE</name>